<organism evidence="1 2">
    <name type="scientific">Streptacidiphilus alkalitolerans</name>
    <dbReference type="NCBI Taxonomy" id="3342712"/>
    <lineage>
        <taxon>Bacteria</taxon>
        <taxon>Bacillati</taxon>
        <taxon>Actinomycetota</taxon>
        <taxon>Actinomycetes</taxon>
        <taxon>Kitasatosporales</taxon>
        <taxon>Streptomycetaceae</taxon>
        <taxon>Streptacidiphilus</taxon>
    </lineage>
</organism>
<accession>A0ABV6V4R4</accession>
<proteinExistence type="predicted"/>
<gene>
    <name evidence="1" type="ORF">ACEZDG_05415</name>
</gene>
<protein>
    <submittedName>
        <fullName evidence="1">4-oxalocrotonate tautomerase family protein</fullName>
    </submittedName>
</protein>
<keyword evidence="2" id="KW-1185">Reference proteome</keyword>
<sequence>MIRQTTDAARLREEPAMPMIDVYAPAGTFSDKHALAQELAQTIMRWEKVPAIPFFSDNTAAFVHELDPDSFSTAGGDSTHVRVQVTTNAGALDRDQQLGLVKDFTALVAKAAGDPGLEERTWVSLTEAVPGGWGIAGHAYTNEEIVQHVRALLGKS</sequence>
<dbReference type="Proteomes" id="UP001592582">
    <property type="component" value="Unassembled WGS sequence"/>
</dbReference>
<reference evidence="1 2" key="1">
    <citation type="submission" date="2024-09" db="EMBL/GenBank/DDBJ databases">
        <authorList>
            <person name="Lee S.D."/>
        </authorList>
    </citation>
    <scope>NUCLEOTIDE SEQUENCE [LARGE SCALE GENOMIC DNA]</scope>
    <source>
        <strain evidence="1 2">N1-1</strain>
    </source>
</reference>
<dbReference type="SUPFAM" id="SSF55331">
    <property type="entry name" value="Tautomerase/MIF"/>
    <property type="match status" value="1"/>
</dbReference>
<dbReference type="EMBL" id="JBHEZX010000002">
    <property type="protein sequence ID" value="MFC1408715.1"/>
    <property type="molecule type" value="Genomic_DNA"/>
</dbReference>
<comment type="caution">
    <text evidence="1">The sequence shown here is derived from an EMBL/GenBank/DDBJ whole genome shotgun (WGS) entry which is preliminary data.</text>
</comment>
<evidence type="ECO:0000313" key="2">
    <source>
        <dbReference type="Proteomes" id="UP001592582"/>
    </source>
</evidence>
<dbReference type="Gene3D" id="3.30.429.10">
    <property type="entry name" value="Macrophage Migration Inhibitory Factor"/>
    <property type="match status" value="1"/>
</dbReference>
<dbReference type="InterPro" id="IPR014347">
    <property type="entry name" value="Tautomerase/MIF_sf"/>
</dbReference>
<name>A0ABV6V4R4_9ACTN</name>
<evidence type="ECO:0000313" key="1">
    <source>
        <dbReference type="EMBL" id="MFC1408715.1"/>
    </source>
</evidence>